<dbReference type="CDD" id="cd02968">
    <property type="entry name" value="SCO"/>
    <property type="match status" value="1"/>
</dbReference>
<dbReference type="InterPro" id="IPR036909">
    <property type="entry name" value="Cyt_c-like_dom_sf"/>
</dbReference>
<dbReference type="Gene3D" id="1.10.760.10">
    <property type="entry name" value="Cytochrome c-like domain"/>
    <property type="match status" value="1"/>
</dbReference>
<accession>A0ABX1PWQ6</accession>
<reference evidence="9 10" key="1">
    <citation type="submission" date="2019-12" db="EMBL/GenBank/DDBJ databases">
        <title>Comparative genomics gives insights into the taxonomy of the Azoarcus-Aromatoleum group and reveals separate origins of nif in the plant-associated Azoarcus and non-plant-associated Aromatoleum sub-groups.</title>
        <authorList>
            <person name="Lafos M."/>
            <person name="Maluk M."/>
            <person name="Batista M."/>
            <person name="Junghare M."/>
            <person name="Carmona M."/>
            <person name="Faoro H."/>
            <person name="Cruz L.M."/>
            <person name="Battistoni F."/>
            <person name="De Souza E."/>
            <person name="Pedrosa F."/>
            <person name="Chen W.-M."/>
            <person name="Poole P.S."/>
            <person name="Dixon R.A."/>
            <person name="James E.K."/>
        </authorList>
    </citation>
    <scope>NUCLEOTIDE SEQUENCE [LARGE SCALE GENOMIC DNA]</scope>
    <source>
        <strain evidence="9 10">Td21</strain>
    </source>
</reference>
<dbReference type="InterPro" id="IPR009056">
    <property type="entry name" value="Cyt_c-like_dom"/>
</dbReference>
<feature type="domain" description="Cytochrome c" evidence="8">
    <location>
        <begin position="252"/>
        <end position="344"/>
    </location>
</feature>
<dbReference type="Pfam" id="PF02630">
    <property type="entry name" value="SCO1-SenC"/>
    <property type="match status" value="1"/>
</dbReference>
<gene>
    <name evidence="9" type="ORF">GPA22_09045</name>
</gene>
<evidence type="ECO:0000256" key="1">
    <source>
        <dbReference type="ARBA" id="ARBA00010996"/>
    </source>
</evidence>
<evidence type="ECO:0000313" key="9">
    <source>
        <dbReference type="EMBL" id="NMG43877.1"/>
    </source>
</evidence>
<sequence length="356" mass="39128">MRRHCHESRGRTFGIRLTRTAMAALLAAASPAWGHDGTDHGATAPAGEARQVDAGTDGRASGAVPSPRGTRWGAGYFPNVPLVTQDGRNVRFYDDLLKGKAVAINLIYTHCEDSCPLETARLAQVQQILGERAGRDIHFYSISIDPERDTPAVLKAYAEKFQAGRGWLFLTGRMDDIARIARKMGLSSLTDSADRDGHLPSLMVGTADGQWMRLSAMDNPRFLATKIETFVGGWKDRPAAPDKSYAAVKPIRDFDAGGYLFRTRCAACHTIGRGDAVGPDLQGVTERRERAWLHRFIKTPDAVLADKDPVALELFRKYKEVRMPNLRLGDGDVDALIRYIEAQTVPGRDRSAPKEG</sequence>
<organism evidence="9 10">
    <name type="scientific">Aromatoleum toluvorans</name>
    <dbReference type="NCBI Taxonomy" id="92002"/>
    <lineage>
        <taxon>Bacteria</taxon>
        <taxon>Pseudomonadati</taxon>
        <taxon>Pseudomonadota</taxon>
        <taxon>Betaproteobacteria</taxon>
        <taxon>Rhodocyclales</taxon>
        <taxon>Rhodocyclaceae</taxon>
        <taxon>Aromatoleum</taxon>
    </lineage>
</organism>
<dbReference type="InterPro" id="IPR003782">
    <property type="entry name" value="SCO1/SenC"/>
</dbReference>
<dbReference type="PANTHER" id="PTHR12151:SF5">
    <property type="entry name" value="AT19154P"/>
    <property type="match status" value="1"/>
</dbReference>
<evidence type="ECO:0000256" key="7">
    <source>
        <dbReference type="SAM" id="SignalP"/>
    </source>
</evidence>
<evidence type="ECO:0000256" key="3">
    <source>
        <dbReference type="ARBA" id="ARBA00022723"/>
    </source>
</evidence>
<evidence type="ECO:0000259" key="8">
    <source>
        <dbReference type="PROSITE" id="PS51007"/>
    </source>
</evidence>
<dbReference type="Pfam" id="PF00034">
    <property type="entry name" value="Cytochrom_C"/>
    <property type="match status" value="1"/>
</dbReference>
<evidence type="ECO:0000256" key="6">
    <source>
        <dbReference type="SAM" id="MobiDB-lite"/>
    </source>
</evidence>
<feature type="region of interest" description="Disordered" evidence="6">
    <location>
        <begin position="34"/>
        <end position="67"/>
    </location>
</feature>
<dbReference type="SUPFAM" id="SSF52833">
    <property type="entry name" value="Thioredoxin-like"/>
    <property type="match status" value="1"/>
</dbReference>
<keyword evidence="4 5" id="KW-0408">Iron</keyword>
<keyword evidence="7" id="KW-0732">Signal</keyword>
<evidence type="ECO:0000256" key="4">
    <source>
        <dbReference type="ARBA" id="ARBA00023004"/>
    </source>
</evidence>
<evidence type="ECO:0000256" key="2">
    <source>
        <dbReference type="ARBA" id="ARBA00022617"/>
    </source>
</evidence>
<feature type="signal peptide" evidence="7">
    <location>
        <begin position="1"/>
        <end position="34"/>
    </location>
</feature>
<dbReference type="Gene3D" id="3.40.30.10">
    <property type="entry name" value="Glutaredoxin"/>
    <property type="match status" value="1"/>
</dbReference>
<keyword evidence="2 5" id="KW-0349">Heme</keyword>
<dbReference type="InterPro" id="IPR036249">
    <property type="entry name" value="Thioredoxin-like_sf"/>
</dbReference>
<comment type="caution">
    <text evidence="9">The sequence shown here is derived from an EMBL/GenBank/DDBJ whole genome shotgun (WGS) entry which is preliminary data.</text>
</comment>
<dbReference type="Proteomes" id="UP000623795">
    <property type="component" value="Unassembled WGS sequence"/>
</dbReference>
<dbReference type="SUPFAM" id="SSF46626">
    <property type="entry name" value="Cytochrome c"/>
    <property type="match status" value="1"/>
</dbReference>
<proteinExistence type="inferred from homology"/>
<dbReference type="EMBL" id="WTVN01000011">
    <property type="protein sequence ID" value="NMG43877.1"/>
    <property type="molecule type" value="Genomic_DNA"/>
</dbReference>
<name>A0ABX1PWQ6_9RHOO</name>
<keyword evidence="10" id="KW-1185">Reference proteome</keyword>
<protein>
    <submittedName>
        <fullName evidence="9">C-type cytochrome</fullName>
    </submittedName>
</protein>
<keyword evidence="3 5" id="KW-0479">Metal-binding</keyword>
<dbReference type="PANTHER" id="PTHR12151">
    <property type="entry name" value="ELECTRON TRANSPORT PROTIN SCO1/SENC FAMILY MEMBER"/>
    <property type="match status" value="1"/>
</dbReference>
<evidence type="ECO:0000256" key="5">
    <source>
        <dbReference type="PROSITE-ProRule" id="PRU00433"/>
    </source>
</evidence>
<dbReference type="PROSITE" id="PS51007">
    <property type="entry name" value="CYTC"/>
    <property type="match status" value="1"/>
</dbReference>
<evidence type="ECO:0000313" key="10">
    <source>
        <dbReference type="Proteomes" id="UP000623795"/>
    </source>
</evidence>
<feature type="chain" id="PRO_5045067452" evidence="7">
    <location>
        <begin position="35"/>
        <end position="356"/>
    </location>
</feature>
<comment type="similarity">
    <text evidence="1">Belongs to the SCO1/2 family.</text>
</comment>